<evidence type="ECO:0000313" key="3">
    <source>
        <dbReference type="EMBL" id="KAK7109971.1"/>
    </source>
</evidence>
<name>A0AAN9BRN7_9CAEN</name>
<reference evidence="3 4" key="1">
    <citation type="submission" date="2024-02" db="EMBL/GenBank/DDBJ databases">
        <title>Chromosome-scale genome assembly of the rough periwinkle Littorina saxatilis.</title>
        <authorList>
            <person name="De Jode A."/>
            <person name="Faria R."/>
            <person name="Formenti G."/>
            <person name="Sims Y."/>
            <person name="Smith T.P."/>
            <person name="Tracey A."/>
            <person name="Wood J.M.D."/>
            <person name="Zagrodzka Z.B."/>
            <person name="Johannesson K."/>
            <person name="Butlin R.K."/>
            <person name="Leder E.H."/>
        </authorList>
    </citation>
    <scope>NUCLEOTIDE SEQUENCE [LARGE SCALE GENOMIC DNA]</scope>
    <source>
        <strain evidence="3">Snail1</strain>
        <tissue evidence="3">Muscle</tissue>
    </source>
</reference>
<dbReference type="Proteomes" id="UP001374579">
    <property type="component" value="Unassembled WGS sequence"/>
</dbReference>
<dbReference type="InterPro" id="IPR036388">
    <property type="entry name" value="WH-like_DNA-bd_sf"/>
</dbReference>
<accession>A0AAN9BRN7</accession>
<comment type="caution">
    <text evidence="3">The sequence shown here is derived from an EMBL/GenBank/DDBJ whole genome shotgun (WGS) entry which is preliminary data.</text>
</comment>
<dbReference type="PANTHER" id="PTHR45128:SF1">
    <property type="entry name" value="S-ADENOSYLMETHIONINE-DEPENDENT METHYLTRANSFERASE RV2258C"/>
    <property type="match status" value="1"/>
</dbReference>
<dbReference type="AlphaFoldDB" id="A0AAN9BRN7"/>
<proteinExistence type="predicted"/>
<keyword evidence="4" id="KW-1185">Reference proteome</keyword>
<dbReference type="CDD" id="cd02440">
    <property type="entry name" value="AdoMet_MTases"/>
    <property type="match status" value="1"/>
</dbReference>
<evidence type="ECO:0000313" key="4">
    <source>
        <dbReference type="Proteomes" id="UP001374579"/>
    </source>
</evidence>
<gene>
    <name evidence="3" type="ORF">V1264_013916</name>
</gene>
<evidence type="ECO:0008006" key="5">
    <source>
        <dbReference type="Google" id="ProtNLM"/>
    </source>
</evidence>
<protein>
    <recommendedName>
        <fullName evidence="5">Methyltransferase domain-containing protein</fullName>
    </recommendedName>
</protein>
<dbReference type="Gene3D" id="3.40.50.150">
    <property type="entry name" value="Vaccinia Virus protein VP39"/>
    <property type="match status" value="1"/>
</dbReference>
<evidence type="ECO:0000259" key="1">
    <source>
        <dbReference type="Pfam" id="PF13847"/>
    </source>
</evidence>
<dbReference type="InterPro" id="IPR036390">
    <property type="entry name" value="WH_DNA-bd_sf"/>
</dbReference>
<organism evidence="3 4">
    <name type="scientific">Littorina saxatilis</name>
    <dbReference type="NCBI Taxonomy" id="31220"/>
    <lineage>
        <taxon>Eukaryota</taxon>
        <taxon>Metazoa</taxon>
        <taxon>Spiralia</taxon>
        <taxon>Lophotrochozoa</taxon>
        <taxon>Mollusca</taxon>
        <taxon>Gastropoda</taxon>
        <taxon>Caenogastropoda</taxon>
        <taxon>Littorinimorpha</taxon>
        <taxon>Littorinoidea</taxon>
        <taxon>Littorinidae</taxon>
        <taxon>Littorina</taxon>
    </lineage>
</organism>
<dbReference type="InterPro" id="IPR025714">
    <property type="entry name" value="Methyltranfer_dom"/>
</dbReference>
<dbReference type="SUPFAM" id="SSF46785">
    <property type="entry name" value="Winged helix' DNA-binding domain"/>
    <property type="match status" value="1"/>
</dbReference>
<dbReference type="EMBL" id="JBAMIC010000003">
    <property type="protein sequence ID" value="KAK7109971.1"/>
    <property type="molecule type" value="Genomic_DNA"/>
</dbReference>
<dbReference type="InterPro" id="IPR048711">
    <property type="entry name" value="WHD_Rv2258c"/>
</dbReference>
<dbReference type="Pfam" id="PF21320">
    <property type="entry name" value="WHD_Rv2258c"/>
    <property type="match status" value="1"/>
</dbReference>
<dbReference type="InterPro" id="IPR053173">
    <property type="entry name" value="SAM-binding_MTase"/>
</dbReference>
<feature type="domain" description="Methyltransferase" evidence="1">
    <location>
        <begin position="163"/>
        <end position="286"/>
    </location>
</feature>
<dbReference type="InterPro" id="IPR029063">
    <property type="entry name" value="SAM-dependent_MTases_sf"/>
</dbReference>
<dbReference type="PANTHER" id="PTHR45128">
    <property type="entry name" value="METHYLTRANSFERASE TYPE 11"/>
    <property type="match status" value="1"/>
</dbReference>
<feature type="domain" description="S-adenosylmethionine-dependent methyltransferase Rv2258c-like winged HTH" evidence="2">
    <location>
        <begin position="16"/>
        <end position="73"/>
    </location>
</feature>
<dbReference type="Gene3D" id="1.10.10.10">
    <property type="entry name" value="Winged helix-like DNA-binding domain superfamily/Winged helix DNA-binding domain"/>
    <property type="match status" value="1"/>
</dbReference>
<dbReference type="SUPFAM" id="SSF53335">
    <property type="entry name" value="S-adenosyl-L-methionine-dependent methyltransferases"/>
    <property type="match status" value="1"/>
</dbReference>
<dbReference type="Pfam" id="PF13847">
    <property type="entry name" value="Methyltransf_31"/>
    <property type="match status" value="1"/>
</dbReference>
<sequence length="353" mass="38351">MASYEDLTTNVYTWGSVSLALAMAHETGITPILCQAQGPLSSHQLAQQGKLKERYVREVVNALAVAGLVQLEEGTGGKDGVEARYLVPDTHRHALKAAGISCCAVSECARQFSAVKECFDIDGPSCVRYQSGVFNLMEEWGTMGLDNMTTAVFKTPGLKESLEKGIQAAEVGCGTGRLVRHLAAMFPKSHFTVTDVVEQPLQLARQRAEGEGLTNMTFQLIDVCKVPDEWTEKFDWLLSQDVIHDLPHPLEAMKGVFKALKPGGHFSMVDQLVSSFVAENMKTKSTAALYALGTFMCIPESYQQPDSEALGPCWGEEKARDLLGKAGFHVLGLTRSGTKDLGTSAICMCQKPN</sequence>
<evidence type="ECO:0000259" key="2">
    <source>
        <dbReference type="Pfam" id="PF21320"/>
    </source>
</evidence>